<name>A0A7W8CTK3_9BACL</name>
<comment type="subcellular location">
    <subcellularLocation>
        <location evidence="1">Cell membrane</location>
        <topology evidence="1">Multi-pass membrane protein</topology>
    </subcellularLocation>
</comment>
<feature type="transmembrane region" description="Helical" evidence="6">
    <location>
        <begin position="7"/>
        <end position="28"/>
    </location>
</feature>
<keyword evidence="5 6" id="KW-0472">Membrane</keyword>
<dbReference type="AlphaFoldDB" id="A0A7W8CTK3"/>
<accession>A0A7W8CTK3</accession>
<protein>
    <recommendedName>
        <fullName evidence="7">Cardiolipin synthase N-terminal domain-containing protein</fullName>
    </recommendedName>
</protein>
<keyword evidence="4 6" id="KW-1133">Transmembrane helix</keyword>
<keyword evidence="9" id="KW-1185">Reference proteome</keyword>
<evidence type="ECO:0000256" key="5">
    <source>
        <dbReference type="ARBA" id="ARBA00023136"/>
    </source>
</evidence>
<evidence type="ECO:0000256" key="3">
    <source>
        <dbReference type="ARBA" id="ARBA00022692"/>
    </source>
</evidence>
<feature type="transmembrane region" description="Helical" evidence="6">
    <location>
        <begin position="40"/>
        <end position="61"/>
    </location>
</feature>
<feature type="domain" description="Cardiolipin synthase N-terminal" evidence="7">
    <location>
        <begin position="21"/>
        <end position="63"/>
    </location>
</feature>
<dbReference type="InterPro" id="IPR027379">
    <property type="entry name" value="CLS_N"/>
</dbReference>
<evidence type="ECO:0000259" key="7">
    <source>
        <dbReference type="Pfam" id="PF13396"/>
    </source>
</evidence>
<evidence type="ECO:0000256" key="6">
    <source>
        <dbReference type="SAM" id="Phobius"/>
    </source>
</evidence>
<evidence type="ECO:0000256" key="2">
    <source>
        <dbReference type="ARBA" id="ARBA00022475"/>
    </source>
</evidence>
<evidence type="ECO:0000313" key="8">
    <source>
        <dbReference type="EMBL" id="MBB5179750.1"/>
    </source>
</evidence>
<comment type="caution">
    <text evidence="8">The sequence shown here is derived from an EMBL/GenBank/DDBJ whole genome shotgun (WGS) entry which is preliminary data.</text>
</comment>
<dbReference type="EMBL" id="JACHHE010000002">
    <property type="protein sequence ID" value="MBB5179750.1"/>
    <property type="molecule type" value="Genomic_DNA"/>
</dbReference>
<evidence type="ECO:0000313" key="9">
    <source>
        <dbReference type="Proteomes" id="UP000525923"/>
    </source>
</evidence>
<sequence>MAMEEMDLLWLLLPIVLIQLALMIFALVDLVKNPNPNGPKWMWALIIVLINIIGPIVYFVVGRRNY</sequence>
<keyword evidence="2" id="KW-1003">Cell membrane</keyword>
<dbReference type="Proteomes" id="UP000525923">
    <property type="component" value="Unassembled WGS sequence"/>
</dbReference>
<organism evidence="8 9">
    <name type="scientific">Planococcus koreensis</name>
    <dbReference type="NCBI Taxonomy" id="112331"/>
    <lineage>
        <taxon>Bacteria</taxon>
        <taxon>Bacillati</taxon>
        <taxon>Bacillota</taxon>
        <taxon>Bacilli</taxon>
        <taxon>Bacillales</taxon>
        <taxon>Caryophanaceae</taxon>
        <taxon>Planococcus</taxon>
    </lineage>
</organism>
<proteinExistence type="predicted"/>
<dbReference type="Pfam" id="PF13396">
    <property type="entry name" value="PLDc_N"/>
    <property type="match status" value="1"/>
</dbReference>
<dbReference type="GO" id="GO:0005886">
    <property type="term" value="C:plasma membrane"/>
    <property type="evidence" value="ECO:0007669"/>
    <property type="project" value="UniProtKB-SubCell"/>
</dbReference>
<evidence type="ECO:0000256" key="1">
    <source>
        <dbReference type="ARBA" id="ARBA00004651"/>
    </source>
</evidence>
<gene>
    <name evidence="8" type="ORF">HNQ44_001174</name>
</gene>
<evidence type="ECO:0000256" key="4">
    <source>
        <dbReference type="ARBA" id="ARBA00022989"/>
    </source>
</evidence>
<reference evidence="8 9" key="1">
    <citation type="submission" date="2020-08" db="EMBL/GenBank/DDBJ databases">
        <title>Genomic Encyclopedia of Type Strains, Phase IV (KMG-IV): sequencing the most valuable type-strain genomes for metagenomic binning, comparative biology and taxonomic classification.</title>
        <authorList>
            <person name="Goeker M."/>
        </authorList>
    </citation>
    <scope>NUCLEOTIDE SEQUENCE [LARGE SCALE GENOMIC DNA]</scope>
    <source>
        <strain evidence="8 9">DSM 15895</strain>
    </source>
</reference>
<keyword evidence="3 6" id="KW-0812">Transmembrane</keyword>